<dbReference type="GO" id="GO:0008270">
    <property type="term" value="F:zinc ion binding"/>
    <property type="evidence" value="ECO:0007669"/>
    <property type="project" value="UniProtKB-KW"/>
</dbReference>
<reference evidence="6 7" key="1">
    <citation type="journal article" date="2018" name="BMC Genomics">
        <title>Comparative genome analyses reveal sequence features reflecting distinct modes of host-adaptation between dicot and monocot powdery mildew.</title>
        <authorList>
            <person name="Wu Y."/>
            <person name="Ma X."/>
            <person name="Pan Z."/>
            <person name="Kale S.D."/>
            <person name="Song Y."/>
            <person name="King H."/>
            <person name="Zhang Q."/>
            <person name="Presley C."/>
            <person name="Deng X."/>
            <person name="Wei C.I."/>
            <person name="Xiao S."/>
        </authorList>
    </citation>
    <scope>NUCLEOTIDE SEQUENCE [LARGE SCALE GENOMIC DNA]</scope>
    <source>
        <strain evidence="6">UMSG3</strain>
    </source>
</reference>
<comment type="caution">
    <text evidence="6">The sequence shown here is derived from an EMBL/GenBank/DDBJ whole genome shotgun (WGS) entry which is preliminary data.</text>
</comment>
<dbReference type="SUPFAM" id="SSF57783">
    <property type="entry name" value="Zinc beta-ribbon"/>
    <property type="match status" value="1"/>
</dbReference>
<dbReference type="PROSITE" id="PS51133">
    <property type="entry name" value="ZF_TFIIS_2"/>
    <property type="match status" value="1"/>
</dbReference>
<keyword evidence="7" id="KW-1185">Reference proteome</keyword>
<keyword evidence="6" id="KW-0240">DNA-directed RNA polymerase</keyword>
<dbReference type="Pfam" id="PF01096">
    <property type="entry name" value="Zn_ribbon_TFIIS"/>
    <property type="match status" value="1"/>
</dbReference>
<organism evidence="6 7">
    <name type="scientific">Golovinomyces cichoracearum</name>
    <dbReference type="NCBI Taxonomy" id="62708"/>
    <lineage>
        <taxon>Eukaryota</taxon>
        <taxon>Fungi</taxon>
        <taxon>Dikarya</taxon>
        <taxon>Ascomycota</taxon>
        <taxon>Pezizomycotina</taxon>
        <taxon>Leotiomycetes</taxon>
        <taxon>Erysiphales</taxon>
        <taxon>Erysiphaceae</taxon>
        <taxon>Golovinomyces</taxon>
    </lineage>
</organism>
<protein>
    <submittedName>
        <fullName evidence="6">DNA-directed RNA polymerase III subunit RPC10</fullName>
    </submittedName>
</protein>
<dbReference type="PANTHER" id="PTHR11239">
    <property type="entry name" value="DNA-DIRECTED RNA POLYMERASE"/>
    <property type="match status" value="1"/>
</dbReference>
<keyword evidence="2 4" id="KW-0863">Zinc-finger</keyword>
<evidence type="ECO:0000256" key="3">
    <source>
        <dbReference type="ARBA" id="ARBA00022833"/>
    </source>
</evidence>
<dbReference type="InterPro" id="IPR001222">
    <property type="entry name" value="Znf_TFIIS"/>
</dbReference>
<dbReference type="Gene3D" id="2.20.25.10">
    <property type="match status" value="1"/>
</dbReference>
<evidence type="ECO:0000313" key="6">
    <source>
        <dbReference type="EMBL" id="RKF56539.1"/>
    </source>
</evidence>
<dbReference type="InterPro" id="IPR012164">
    <property type="entry name" value="Rpa12/Rpb9/Rpc10/TFS"/>
</dbReference>
<dbReference type="STRING" id="62708.A0A420HGR3"/>
<dbReference type="GO" id="GO:0005666">
    <property type="term" value="C:RNA polymerase III complex"/>
    <property type="evidence" value="ECO:0007669"/>
    <property type="project" value="TreeGrafter"/>
</dbReference>
<sequence length="180" mass="21171">MLLCEDCHATVCPSCSNALTVSTTIPPGEQLSVNRLECQTCPYQYVITKQYFERKNFVRKEREDVFGGPGAWDNADKAKMQCPKDGCDGDEAAFFQVQIRSADEPMTGFYKVCAGFFWLGRRRELSRLIDLVYDVRKSLERELEPYLNIKERPLPQNFRFEIMWFLWLKESEFWMNCKFK</sequence>
<keyword evidence="3" id="KW-0862">Zinc</keyword>
<dbReference type="PANTHER" id="PTHR11239:SF12">
    <property type="entry name" value="DNA-DIRECTED RNA POLYMERASE III SUBUNIT RPC10"/>
    <property type="match status" value="1"/>
</dbReference>
<evidence type="ECO:0000256" key="1">
    <source>
        <dbReference type="ARBA" id="ARBA00022723"/>
    </source>
</evidence>
<dbReference type="AlphaFoldDB" id="A0A420HGR3"/>
<keyword evidence="6" id="KW-0804">Transcription</keyword>
<dbReference type="SMART" id="SM00440">
    <property type="entry name" value="ZnF_C2C2"/>
    <property type="match status" value="1"/>
</dbReference>
<evidence type="ECO:0000259" key="5">
    <source>
        <dbReference type="PROSITE" id="PS51133"/>
    </source>
</evidence>
<evidence type="ECO:0000256" key="2">
    <source>
        <dbReference type="ARBA" id="ARBA00022771"/>
    </source>
</evidence>
<dbReference type="GO" id="GO:0006386">
    <property type="term" value="P:termination of RNA polymerase III transcription"/>
    <property type="evidence" value="ECO:0007669"/>
    <property type="project" value="TreeGrafter"/>
</dbReference>
<dbReference type="GO" id="GO:0003899">
    <property type="term" value="F:DNA-directed RNA polymerase activity"/>
    <property type="evidence" value="ECO:0007669"/>
    <property type="project" value="InterPro"/>
</dbReference>
<evidence type="ECO:0000313" key="7">
    <source>
        <dbReference type="Proteomes" id="UP000283383"/>
    </source>
</evidence>
<proteinExistence type="predicted"/>
<feature type="domain" description="TFIIS-type" evidence="5">
    <location>
        <begin position="78"/>
        <end position="119"/>
    </location>
</feature>
<keyword evidence="1" id="KW-0479">Metal-binding</keyword>
<dbReference type="EMBL" id="MCBQ01019473">
    <property type="protein sequence ID" value="RKF56539.1"/>
    <property type="molecule type" value="Genomic_DNA"/>
</dbReference>
<evidence type="ECO:0000256" key="4">
    <source>
        <dbReference type="PROSITE-ProRule" id="PRU00472"/>
    </source>
</evidence>
<dbReference type="Proteomes" id="UP000283383">
    <property type="component" value="Unassembled WGS sequence"/>
</dbReference>
<accession>A0A420HGR3</accession>
<gene>
    <name evidence="6" type="ORF">GcM3_194040</name>
</gene>
<name>A0A420HGR3_9PEZI</name>
<dbReference type="GO" id="GO:0003676">
    <property type="term" value="F:nucleic acid binding"/>
    <property type="evidence" value="ECO:0007669"/>
    <property type="project" value="InterPro"/>
</dbReference>